<feature type="region of interest" description="Disordered" evidence="3">
    <location>
        <begin position="114"/>
        <end position="150"/>
    </location>
</feature>
<dbReference type="Gene3D" id="2.20.100.10">
    <property type="entry name" value="Thrombospondin type-1 (TSP1) repeat"/>
    <property type="match status" value="3"/>
</dbReference>
<keyword evidence="1" id="KW-0677">Repeat</keyword>
<dbReference type="PANTHER" id="PTHR22906:SF21">
    <property type="entry name" value="SEMA DOMAIN-CONTAINING PROTEIN"/>
    <property type="match status" value="1"/>
</dbReference>
<dbReference type="InterPro" id="IPR000884">
    <property type="entry name" value="TSP1_rpt"/>
</dbReference>
<sequence>MNLKQTCFRLLSNVSQKELLKLEGDIKSALNFARVWNLSQHEEHNPGKKYQISLEQQGEKHQQILNRNNEKQEQFSEEQLKHQQQQQHQQQQLHKLHTLKQMLEMFRHPKPNVALQQKQTQRKNNQTDRQVKDNNIGTTLRQHQPKQSNLQETNHLRYHLKKMNMSYSTDSSTTVENCTSPVPVNTTNRHHNYGCSNGSADSFPHSFDTSHVNVSTLNKTNLHVNSSHSSAFARLSLAHHRSASKMTGNNTSPLRTRNSTVVTRPSLNAALDIELDRDSPQGMDAESVSEGQIGSGIIEMTEFVDQGADRKTLITKWSEWGPCPESCGVHATRKRIQYRCTSSSQKISDCAVSGEQQEACVLKPCPEDGRFSSWSQWRKCSRSCGVIGVIVRTRSCTPPKYGGQQCYGAGIATRPCNRKHCPVNGGLSEWSKFGLCSKSCGGGARMRRRNCNSPVPRYGGKECDPRDLFETQTCGNIKCPVKTLKRMDSLYSRIPEVICNYNPCLSERCWEIRNQCAVDLKCRPVFIGIDRRSIPPQCQVHGTVRVDRPSTKQVSVNLASDLMPSFTRLWYPTAPSLRMLQFQRVRYANNYPMAFPTVSNTYSSIANRKQAVLAVQPLEQRPVTEVITEKLPNNVYGDDDDNDNDDNDVDDDDDDNFNEEDDDGAVHTDIEEDSYY</sequence>
<dbReference type="OrthoDB" id="5984595at2759"/>
<organism evidence="4 5">
    <name type="scientific">Desmophyllum pertusum</name>
    <dbReference type="NCBI Taxonomy" id="174260"/>
    <lineage>
        <taxon>Eukaryota</taxon>
        <taxon>Metazoa</taxon>
        <taxon>Cnidaria</taxon>
        <taxon>Anthozoa</taxon>
        <taxon>Hexacorallia</taxon>
        <taxon>Scleractinia</taxon>
        <taxon>Caryophylliina</taxon>
        <taxon>Caryophylliidae</taxon>
        <taxon>Desmophyllum</taxon>
    </lineage>
</organism>
<protein>
    <submittedName>
        <fullName evidence="4">Hemicentin-1</fullName>
    </submittedName>
</protein>
<evidence type="ECO:0000313" key="5">
    <source>
        <dbReference type="Proteomes" id="UP001163046"/>
    </source>
</evidence>
<keyword evidence="5" id="KW-1185">Reference proteome</keyword>
<dbReference type="SUPFAM" id="SSF82895">
    <property type="entry name" value="TSP-1 type 1 repeat"/>
    <property type="match status" value="2"/>
</dbReference>
<evidence type="ECO:0000256" key="2">
    <source>
        <dbReference type="ARBA" id="ARBA00023157"/>
    </source>
</evidence>
<dbReference type="PANTHER" id="PTHR22906">
    <property type="entry name" value="PROPERDIN"/>
    <property type="match status" value="1"/>
</dbReference>
<reference evidence="4" key="1">
    <citation type="submission" date="2023-01" db="EMBL/GenBank/DDBJ databases">
        <title>Genome assembly of the deep-sea coral Lophelia pertusa.</title>
        <authorList>
            <person name="Herrera S."/>
            <person name="Cordes E."/>
        </authorList>
    </citation>
    <scope>NUCLEOTIDE SEQUENCE</scope>
    <source>
        <strain evidence="4">USNM1676648</strain>
        <tissue evidence="4">Polyp</tissue>
    </source>
</reference>
<feature type="compositionally biased region" description="Acidic residues" evidence="3">
    <location>
        <begin position="637"/>
        <end position="663"/>
    </location>
</feature>
<dbReference type="InterPro" id="IPR036383">
    <property type="entry name" value="TSP1_rpt_sf"/>
</dbReference>
<feature type="compositionally biased region" description="Basic and acidic residues" evidence="3">
    <location>
        <begin position="71"/>
        <end position="81"/>
    </location>
</feature>
<dbReference type="SMART" id="SM00209">
    <property type="entry name" value="TSP1"/>
    <property type="match status" value="3"/>
</dbReference>
<dbReference type="InterPro" id="IPR052065">
    <property type="entry name" value="Compl_asym_regulator"/>
</dbReference>
<evidence type="ECO:0000313" key="4">
    <source>
        <dbReference type="EMBL" id="KAJ7333862.1"/>
    </source>
</evidence>
<comment type="caution">
    <text evidence="4">The sequence shown here is derived from an EMBL/GenBank/DDBJ whole genome shotgun (WGS) entry which is preliminary data.</text>
</comment>
<feature type="compositionally biased region" description="Low complexity" evidence="3">
    <location>
        <begin position="82"/>
        <end position="93"/>
    </location>
</feature>
<feature type="region of interest" description="Disordered" evidence="3">
    <location>
        <begin position="71"/>
        <end position="94"/>
    </location>
</feature>
<feature type="compositionally biased region" description="Polar residues" evidence="3">
    <location>
        <begin position="133"/>
        <end position="150"/>
    </location>
</feature>
<accession>A0A9W9YG88</accession>
<feature type="region of interest" description="Disordered" evidence="3">
    <location>
        <begin position="627"/>
        <end position="676"/>
    </location>
</feature>
<dbReference type="EMBL" id="MU827785">
    <property type="protein sequence ID" value="KAJ7333862.1"/>
    <property type="molecule type" value="Genomic_DNA"/>
</dbReference>
<evidence type="ECO:0000256" key="3">
    <source>
        <dbReference type="SAM" id="MobiDB-lite"/>
    </source>
</evidence>
<dbReference type="FunFam" id="2.20.100.10:FF:000001">
    <property type="entry name" value="semaphorin-5A isoform X1"/>
    <property type="match status" value="2"/>
</dbReference>
<gene>
    <name evidence="4" type="primary">HMCN1_15</name>
    <name evidence="4" type="ORF">OS493_015954</name>
</gene>
<proteinExistence type="predicted"/>
<dbReference type="Proteomes" id="UP001163046">
    <property type="component" value="Unassembled WGS sequence"/>
</dbReference>
<evidence type="ECO:0000256" key="1">
    <source>
        <dbReference type="ARBA" id="ARBA00022737"/>
    </source>
</evidence>
<dbReference type="PROSITE" id="PS50092">
    <property type="entry name" value="TSP1"/>
    <property type="match status" value="3"/>
</dbReference>
<dbReference type="AlphaFoldDB" id="A0A9W9YG88"/>
<dbReference type="Pfam" id="PF00090">
    <property type="entry name" value="TSP_1"/>
    <property type="match status" value="3"/>
</dbReference>
<name>A0A9W9YG88_9CNID</name>
<keyword evidence="2" id="KW-1015">Disulfide bond</keyword>